<dbReference type="Gene3D" id="3.90.70.10">
    <property type="entry name" value="Cysteine proteinases"/>
    <property type="match status" value="1"/>
</dbReference>
<proteinExistence type="predicted"/>
<dbReference type="InterPro" id="IPR039564">
    <property type="entry name" value="Peptidase_C39-like"/>
</dbReference>
<name>A0A2M6WX67_9BACT</name>
<dbReference type="Proteomes" id="UP000228596">
    <property type="component" value="Unassembled WGS sequence"/>
</dbReference>
<dbReference type="Pfam" id="PF13529">
    <property type="entry name" value="Peptidase_C39_2"/>
    <property type="match status" value="1"/>
</dbReference>
<accession>A0A2M6WX67</accession>
<comment type="caution">
    <text evidence="2">The sequence shown here is derived from an EMBL/GenBank/DDBJ whole genome shotgun (WGS) entry which is preliminary data.</text>
</comment>
<dbReference type="AlphaFoldDB" id="A0A2M6WX67"/>
<organism evidence="2 3">
    <name type="scientific">Candidatus Berkelbacteria bacterium CG10_big_fil_rev_8_21_14_0_10_41_12</name>
    <dbReference type="NCBI Taxonomy" id="1974513"/>
    <lineage>
        <taxon>Bacteria</taxon>
        <taxon>Candidatus Berkelbacteria</taxon>
    </lineage>
</organism>
<evidence type="ECO:0000313" key="3">
    <source>
        <dbReference type="Proteomes" id="UP000228596"/>
    </source>
</evidence>
<dbReference type="EMBL" id="PEZV01000018">
    <property type="protein sequence ID" value="PIT97339.1"/>
    <property type="molecule type" value="Genomic_DNA"/>
</dbReference>
<reference evidence="3" key="1">
    <citation type="submission" date="2017-09" db="EMBL/GenBank/DDBJ databases">
        <title>Depth-based differentiation of microbial function through sediment-hosted aquifers and enrichment of novel symbionts in the deep terrestrial subsurface.</title>
        <authorList>
            <person name="Probst A.J."/>
            <person name="Ladd B."/>
            <person name="Jarett J.K."/>
            <person name="Geller-Mcgrath D.E."/>
            <person name="Sieber C.M.K."/>
            <person name="Emerson J.B."/>
            <person name="Anantharaman K."/>
            <person name="Thomas B.C."/>
            <person name="Malmstrom R."/>
            <person name="Stieglmeier M."/>
            <person name="Klingl A."/>
            <person name="Woyke T."/>
            <person name="Ryan C.M."/>
            <person name="Banfield J.F."/>
        </authorList>
    </citation>
    <scope>NUCLEOTIDE SEQUENCE [LARGE SCALE GENOMIC DNA]</scope>
</reference>
<feature type="domain" description="Peptidase C39-like" evidence="1">
    <location>
        <begin position="155"/>
        <end position="271"/>
    </location>
</feature>
<feature type="non-terminal residue" evidence="2">
    <location>
        <position position="1"/>
    </location>
</feature>
<sequence length="550" mass="60966">PTFSNLGQFKSDGVTAISEGGTTTESIVVFKAIVNDPDNDKAKLQVQIKEDDQEWQDIMESDFVDSGSEAIITKYGLIEAQYRWRARAADERGGMSEWQEFGTPENVDFEVKIVPLYTQVVSSYPSEEATRFWFNEYYARGDIKPYFCGSRIYQCGCAITSVVMIARYYDVVDANGKDVNPGEINEWLKNEPGGYLNGDANWIAAAKYTGYRIKYEKTDKITNNYALLDEKLNNNQPVIAKANAGRGGINRKHFFVIDDKSASTYTVKDPAWYNTKILNEGISDDAQHIRNYENGFDGLRIYKKGDGIAQSAIALALGSPAELLVTDSLGRKLGKDPITGIEYNEIPDAWYFEDGFDDPTGETPPSQERNKLIQILEPVDGEYNIQVIGTGTGSYTMNLSVYDETGESKDIAKEGETTTDNIQEFTLGYSAETVEEVEFHKIVDIDIKPGSDPNTINLKSKGVTPVAILTDEFFDAKDIVLNSIILAGASPTKGKLEDVDNDGDLDLILHFETQSLQLISGDTEATLTGELKDGTLIEGTDFIRIISTKK</sequence>
<protein>
    <recommendedName>
        <fullName evidence="1">Peptidase C39-like domain-containing protein</fullName>
    </recommendedName>
</protein>
<evidence type="ECO:0000313" key="2">
    <source>
        <dbReference type="EMBL" id="PIT97339.1"/>
    </source>
</evidence>
<evidence type="ECO:0000259" key="1">
    <source>
        <dbReference type="Pfam" id="PF13529"/>
    </source>
</evidence>
<gene>
    <name evidence="2" type="ORF">COT77_01985</name>
</gene>